<dbReference type="EMBL" id="JACRAF010000030">
    <property type="protein sequence ID" value="MBI4922311.1"/>
    <property type="molecule type" value="Genomic_DNA"/>
</dbReference>
<dbReference type="InterPro" id="IPR002931">
    <property type="entry name" value="Transglutaminase-like"/>
</dbReference>
<accession>A0A933NYS1</accession>
<dbReference type="Gene3D" id="3.10.620.30">
    <property type="match status" value="1"/>
</dbReference>
<dbReference type="PANTHER" id="PTHR33490:SF6">
    <property type="entry name" value="SLL1049 PROTEIN"/>
    <property type="match status" value="1"/>
</dbReference>
<dbReference type="PANTHER" id="PTHR33490">
    <property type="entry name" value="BLR5614 PROTEIN-RELATED"/>
    <property type="match status" value="1"/>
</dbReference>
<gene>
    <name evidence="2" type="ORF">HY834_11220</name>
</gene>
<evidence type="ECO:0000313" key="2">
    <source>
        <dbReference type="EMBL" id="MBI4922311.1"/>
    </source>
</evidence>
<name>A0A933NYS1_9HYPH</name>
<feature type="domain" description="Transglutaminase-like" evidence="1">
    <location>
        <begin position="153"/>
        <end position="213"/>
    </location>
</feature>
<dbReference type="AlphaFoldDB" id="A0A933NYS1"/>
<dbReference type="InterPro" id="IPR013589">
    <property type="entry name" value="Bac_transglu_N"/>
</dbReference>
<dbReference type="Pfam" id="PF01841">
    <property type="entry name" value="Transglut_core"/>
    <property type="match status" value="1"/>
</dbReference>
<dbReference type="Proteomes" id="UP000782610">
    <property type="component" value="Unassembled WGS sequence"/>
</dbReference>
<reference evidence="2" key="1">
    <citation type="submission" date="2020-07" db="EMBL/GenBank/DDBJ databases">
        <title>Huge and variable diversity of episymbiotic CPR bacteria and DPANN archaea in groundwater ecosystems.</title>
        <authorList>
            <person name="He C.Y."/>
            <person name="Keren R."/>
            <person name="Whittaker M."/>
            <person name="Farag I.F."/>
            <person name="Doudna J."/>
            <person name="Cate J.H.D."/>
            <person name="Banfield J.F."/>
        </authorList>
    </citation>
    <scope>NUCLEOTIDE SEQUENCE</scope>
    <source>
        <strain evidence="2">NC_groundwater_1586_Pr3_B-0.1um_66_15</strain>
    </source>
</reference>
<dbReference type="Pfam" id="PF08379">
    <property type="entry name" value="Bact_transglu_N"/>
    <property type="match status" value="1"/>
</dbReference>
<protein>
    <submittedName>
        <fullName evidence="2">Transglutaminase family protein</fullName>
    </submittedName>
</protein>
<dbReference type="SMART" id="SM00460">
    <property type="entry name" value="TGc"/>
    <property type="match status" value="1"/>
</dbReference>
<evidence type="ECO:0000313" key="3">
    <source>
        <dbReference type="Proteomes" id="UP000782610"/>
    </source>
</evidence>
<sequence length="255" mass="27621">MKISLRHTMRFSLGSPAHAAEHLLLTPLSTPQQKVERWSIEMPGIAEAAAFRDAFGNRAHLVTQTRPEGELVVTISGAVETFDKAGVLGRLEYDPMPALFRRATAETKADPALIEGLSPVGGRIALLHELMDRVHQAIGAPAQMQVQGAEGQAQDSELEPQDFAHAFIGSARALRIPARYVTGYVIDEETASFHAWVEAWDEGLGWIGFDAALNLCPAETHVRLAAGLDATSTMPIRAVPVWGEMPAETVELLAE</sequence>
<evidence type="ECO:0000259" key="1">
    <source>
        <dbReference type="SMART" id="SM00460"/>
    </source>
</evidence>
<comment type="caution">
    <text evidence="2">The sequence shown here is derived from an EMBL/GenBank/DDBJ whole genome shotgun (WGS) entry which is preliminary data.</text>
</comment>
<dbReference type="SUPFAM" id="SSF54001">
    <property type="entry name" value="Cysteine proteinases"/>
    <property type="match status" value="1"/>
</dbReference>
<proteinExistence type="predicted"/>
<dbReference type="InterPro" id="IPR038765">
    <property type="entry name" value="Papain-like_cys_pep_sf"/>
</dbReference>
<organism evidence="2 3">
    <name type="scientific">Devosia nanyangense</name>
    <dbReference type="NCBI Taxonomy" id="1228055"/>
    <lineage>
        <taxon>Bacteria</taxon>
        <taxon>Pseudomonadati</taxon>
        <taxon>Pseudomonadota</taxon>
        <taxon>Alphaproteobacteria</taxon>
        <taxon>Hyphomicrobiales</taxon>
        <taxon>Devosiaceae</taxon>
        <taxon>Devosia</taxon>
    </lineage>
</organism>